<evidence type="ECO:0000313" key="2">
    <source>
        <dbReference type="Proteomes" id="UP000265520"/>
    </source>
</evidence>
<comment type="caution">
    <text evidence="1">The sequence shown here is derived from an EMBL/GenBank/DDBJ whole genome shotgun (WGS) entry which is preliminary data.</text>
</comment>
<dbReference type="Proteomes" id="UP000265520">
    <property type="component" value="Unassembled WGS sequence"/>
</dbReference>
<proteinExistence type="predicted"/>
<organism evidence="1 2">
    <name type="scientific">Trifolium medium</name>
    <dbReference type="NCBI Taxonomy" id="97028"/>
    <lineage>
        <taxon>Eukaryota</taxon>
        <taxon>Viridiplantae</taxon>
        <taxon>Streptophyta</taxon>
        <taxon>Embryophyta</taxon>
        <taxon>Tracheophyta</taxon>
        <taxon>Spermatophyta</taxon>
        <taxon>Magnoliopsida</taxon>
        <taxon>eudicotyledons</taxon>
        <taxon>Gunneridae</taxon>
        <taxon>Pentapetalae</taxon>
        <taxon>rosids</taxon>
        <taxon>fabids</taxon>
        <taxon>Fabales</taxon>
        <taxon>Fabaceae</taxon>
        <taxon>Papilionoideae</taxon>
        <taxon>50 kb inversion clade</taxon>
        <taxon>NPAAA clade</taxon>
        <taxon>Hologalegina</taxon>
        <taxon>IRL clade</taxon>
        <taxon>Trifolieae</taxon>
        <taxon>Trifolium</taxon>
    </lineage>
</organism>
<evidence type="ECO:0000313" key="1">
    <source>
        <dbReference type="EMBL" id="MCI70099.1"/>
    </source>
</evidence>
<reference evidence="1 2" key="1">
    <citation type="journal article" date="2018" name="Front. Plant Sci.">
        <title>Red Clover (Trifolium pratense) and Zigzag Clover (T. medium) - A Picture of Genomic Similarities and Differences.</title>
        <authorList>
            <person name="Dluhosova J."/>
            <person name="Istvanek J."/>
            <person name="Nedelnik J."/>
            <person name="Repkova J."/>
        </authorList>
    </citation>
    <scope>NUCLEOTIDE SEQUENCE [LARGE SCALE GENOMIC DNA]</scope>
    <source>
        <strain evidence="2">cv. 10/8</strain>
        <tissue evidence="1">Leaf</tissue>
    </source>
</reference>
<dbReference type="AlphaFoldDB" id="A0A392U9B8"/>
<keyword evidence="2" id="KW-1185">Reference proteome</keyword>
<sequence>MMVLFGGLEAEEYLSKNEIKSEPLLGIKYYSLVALRRLH</sequence>
<accession>A0A392U9B8</accession>
<name>A0A392U9B8_9FABA</name>
<dbReference type="EMBL" id="LXQA010768756">
    <property type="protein sequence ID" value="MCI70099.1"/>
    <property type="molecule type" value="Genomic_DNA"/>
</dbReference>
<protein>
    <submittedName>
        <fullName evidence="1">Uncharacterized protein</fullName>
    </submittedName>
</protein>